<keyword evidence="7 11" id="KW-0862">Zinc</keyword>
<dbReference type="AlphaFoldDB" id="A0A212PWT3"/>
<dbReference type="GO" id="GO:0006508">
    <property type="term" value="P:proteolysis"/>
    <property type="evidence" value="ECO:0007669"/>
    <property type="project" value="UniProtKB-KW"/>
</dbReference>
<comment type="subcellular location">
    <subcellularLocation>
        <location evidence="1">Cell membrane</location>
        <topology evidence="1">Multi-pass membrane protein</topology>
    </subcellularLocation>
</comment>
<dbReference type="GO" id="GO:0046872">
    <property type="term" value="F:metal ion binding"/>
    <property type="evidence" value="ECO:0007669"/>
    <property type="project" value="UniProtKB-KW"/>
</dbReference>
<organism evidence="13 14">
    <name type="scientific">Rhodoblastus acidophilus</name>
    <name type="common">Rhodopseudomonas acidophila</name>
    <dbReference type="NCBI Taxonomy" id="1074"/>
    <lineage>
        <taxon>Bacteria</taxon>
        <taxon>Pseudomonadati</taxon>
        <taxon>Pseudomonadota</taxon>
        <taxon>Alphaproteobacteria</taxon>
        <taxon>Hyphomicrobiales</taxon>
        <taxon>Rhodoblastaceae</taxon>
        <taxon>Rhodoblastus</taxon>
    </lineage>
</organism>
<reference evidence="14" key="1">
    <citation type="submission" date="2017-06" db="EMBL/GenBank/DDBJ databases">
        <authorList>
            <person name="Varghese N."/>
            <person name="Submissions S."/>
        </authorList>
    </citation>
    <scope>NUCLEOTIDE SEQUENCE [LARGE SCALE GENOMIC DNA]</scope>
    <source>
        <strain evidence="14">DSM 137</strain>
    </source>
</reference>
<keyword evidence="4" id="KW-0812">Transmembrane</keyword>
<dbReference type="InterPro" id="IPR001915">
    <property type="entry name" value="Peptidase_M48"/>
</dbReference>
<keyword evidence="10" id="KW-0472">Membrane</keyword>
<dbReference type="EMBL" id="FYDG01000001">
    <property type="protein sequence ID" value="SNB51411.1"/>
    <property type="molecule type" value="Genomic_DNA"/>
</dbReference>
<evidence type="ECO:0000313" key="14">
    <source>
        <dbReference type="Proteomes" id="UP000198418"/>
    </source>
</evidence>
<evidence type="ECO:0000256" key="4">
    <source>
        <dbReference type="ARBA" id="ARBA00022692"/>
    </source>
</evidence>
<comment type="cofactor">
    <cofactor evidence="11">
        <name>Zn(2+)</name>
        <dbReference type="ChEBI" id="CHEBI:29105"/>
    </cofactor>
    <text evidence="11">Binds 1 zinc ion per subunit.</text>
</comment>
<proteinExistence type="inferred from homology"/>
<evidence type="ECO:0000256" key="10">
    <source>
        <dbReference type="ARBA" id="ARBA00023136"/>
    </source>
</evidence>
<evidence type="ECO:0000313" key="13">
    <source>
        <dbReference type="EMBL" id="SNB51411.1"/>
    </source>
</evidence>
<evidence type="ECO:0000256" key="5">
    <source>
        <dbReference type="ARBA" id="ARBA00022723"/>
    </source>
</evidence>
<evidence type="ECO:0000256" key="2">
    <source>
        <dbReference type="ARBA" id="ARBA00022475"/>
    </source>
</evidence>
<dbReference type="PANTHER" id="PTHR43221:SF1">
    <property type="entry name" value="PROTEASE HTPX"/>
    <property type="match status" value="1"/>
</dbReference>
<keyword evidence="14" id="KW-1185">Reference proteome</keyword>
<keyword evidence="6 11" id="KW-0378">Hydrolase</keyword>
<keyword evidence="9 11" id="KW-0482">Metalloprotease</keyword>
<sequence length="290" mass="31115">MLQGVGAPALDAQSVFLAARGAGDPGKRPLARPSRPRDEAALIRRALLHLKHSHQSDQIKAGLAGLLALCASQPRAGCAPALVNLTRTLQAAARRPADALRDFGARPLRCAEAPDLYAILLVICRRAGLSRIPELYLLPFSGMNAYALGNPRNACISVTRDLLRGLSREEIAGIFAHEVAHILHCDGDSLNWAELVRQAIAELAPRDDGNTLLAHAPMLARLLISALSRVRELAADLRALDLIERPGALADALCKLELFHTGRAPQPMGAHAGSALNSHPETWERIAYLS</sequence>
<protein>
    <submittedName>
        <fullName evidence="13">Peptidase family M48</fullName>
    </submittedName>
</protein>
<keyword evidence="2" id="KW-1003">Cell membrane</keyword>
<dbReference type="PANTHER" id="PTHR43221">
    <property type="entry name" value="PROTEASE HTPX"/>
    <property type="match status" value="1"/>
</dbReference>
<accession>A0A212PWT3</accession>
<keyword evidence="3 11" id="KW-0645">Protease</keyword>
<evidence type="ECO:0000256" key="1">
    <source>
        <dbReference type="ARBA" id="ARBA00004651"/>
    </source>
</evidence>
<name>A0A212PWT3_RHOAC</name>
<dbReference type="GO" id="GO:0004222">
    <property type="term" value="F:metalloendopeptidase activity"/>
    <property type="evidence" value="ECO:0007669"/>
    <property type="project" value="InterPro"/>
</dbReference>
<dbReference type="Pfam" id="PF01435">
    <property type="entry name" value="Peptidase_M48"/>
    <property type="match status" value="1"/>
</dbReference>
<evidence type="ECO:0000256" key="3">
    <source>
        <dbReference type="ARBA" id="ARBA00022670"/>
    </source>
</evidence>
<keyword evidence="5" id="KW-0479">Metal-binding</keyword>
<feature type="domain" description="Peptidase M48" evidence="12">
    <location>
        <begin position="113"/>
        <end position="289"/>
    </location>
</feature>
<dbReference type="RefSeq" id="WP_088518599.1">
    <property type="nucleotide sequence ID" value="NZ_FYDG01000001.1"/>
</dbReference>
<dbReference type="Proteomes" id="UP000198418">
    <property type="component" value="Unassembled WGS sequence"/>
</dbReference>
<evidence type="ECO:0000256" key="7">
    <source>
        <dbReference type="ARBA" id="ARBA00022833"/>
    </source>
</evidence>
<keyword evidence="8" id="KW-1133">Transmembrane helix</keyword>
<dbReference type="GO" id="GO:0005886">
    <property type="term" value="C:plasma membrane"/>
    <property type="evidence" value="ECO:0007669"/>
    <property type="project" value="UniProtKB-SubCell"/>
</dbReference>
<evidence type="ECO:0000256" key="11">
    <source>
        <dbReference type="RuleBase" id="RU003983"/>
    </source>
</evidence>
<dbReference type="OrthoDB" id="15218at2"/>
<gene>
    <name evidence="13" type="ORF">SAMN06265338_10180</name>
</gene>
<dbReference type="InterPro" id="IPR050083">
    <property type="entry name" value="HtpX_protease"/>
</dbReference>
<comment type="similarity">
    <text evidence="11">Belongs to the peptidase M48 family.</text>
</comment>
<evidence type="ECO:0000256" key="8">
    <source>
        <dbReference type="ARBA" id="ARBA00022989"/>
    </source>
</evidence>
<evidence type="ECO:0000259" key="12">
    <source>
        <dbReference type="Pfam" id="PF01435"/>
    </source>
</evidence>
<evidence type="ECO:0000256" key="9">
    <source>
        <dbReference type="ARBA" id="ARBA00023049"/>
    </source>
</evidence>
<dbReference type="Gene3D" id="3.30.2010.10">
    <property type="entry name" value="Metalloproteases ('zincins'), catalytic domain"/>
    <property type="match status" value="1"/>
</dbReference>
<evidence type="ECO:0000256" key="6">
    <source>
        <dbReference type="ARBA" id="ARBA00022801"/>
    </source>
</evidence>